<feature type="compositionally biased region" description="Pro residues" evidence="5">
    <location>
        <begin position="1"/>
        <end position="15"/>
    </location>
</feature>
<dbReference type="EMBL" id="MU128910">
    <property type="protein sequence ID" value="KAF9520769.1"/>
    <property type="molecule type" value="Genomic_DNA"/>
</dbReference>
<feature type="compositionally biased region" description="Polar residues" evidence="5">
    <location>
        <begin position="271"/>
        <end position="280"/>
    </location>
</feature>
<name>A0A9P6BB47_9AGAM</name>
<dbReference type="Pfam" id="PF04959">
    <property type="entry name" value="ARS2"/>
    <property type="match status" value="1"/>
</dbReference>
<dbReference type="InterPro" id="IPR013087">
    <property type="entry name" value="Znf_C2H2_type"/>
</dbReference>
<feature type="region of interest" description="Disordered" evidence="5">
    <location>
        <begin position="1"/>
        <end position="61"/>
    </location>
</feature>
<feature type="domain" description="C2H2-type" evidence="6">
    <location>
        <begin position="651"/>
        <end position="674"/>
    </location>
</feature>
<feature type="region of interest" description="Disordered" evidence="5">
    <location>
        <begin position="76"/>
        <end position="143"/>
    </location>
</feature>
<comment type="similarity">
    <text evidence="2">Belongs to the ARS2 family.</text>
</comment>
<dbReference type="GO" id="GO:0008270">
    <property type="term" value="F:zinc ion binding"/>
    <property type="evidence" value="ECO:0007669"/>
    <property type="project" value="UniProtKB-KW"/>
</dbReference>
<organism evidence="7 8">
    <name type="scientific">Hydnum rufescens UP504</name>
    <dbReference type="NCBI Taxonomy" id="1448309"/>
    <lineage>
        <taxon>Eukaryota</taxon>
        <taxon>Fungi</taxon>
        <taxon>Dikarya</taxon>
        <taxon>Basidiomycota</taxon>
        <taxon>Agaricomycotina</taxon>
        <taxon>Agaricomycetes</taxon>
        <taxon>Cantharellales</taxon>
        <taxon>Hydnaceae</taxon>
        <taxon>Hydnum</taxon>
    </lineage>
</organism>
<dbReference type="Pfam" id="PF12066">
    <property type="entry name" value="SERRATE_Ars2_N"/>
    <property type="match status" value="1"/>
</dbReference>
<feature type="compositionally biased region" description="Basic and acidic residues" evidence="5">
    <location>
        <begin position="21"/>
        <end position="34"/>
    </location>
</feature>
<evidence type="ECO:0000313" key="7">
    <source>
        <dbReference type="EMBL" id="KAF9520769.1"/>
    </source>
</evidence>
<protein>
    <recommendedName>
        <fullName evidence="6">C2H2-type domain-containing protein</fullName>
    </recommendedName>
</protein>
<keyword evidence="4" id="KW-0862">Zinc</keyword>
<feature type="compositionally biased region" description="Low complexity" evidence="5">
    <location>
        <begin position="815"/>
        <end position="826"/>
    </location>
</feature>
<dbReference type="PANTHER" id="PTHR13165:SF0">
    <property type="entry name" value="SERRATE RNA EFFECTOR MOLECULE HOMOLOG"/>
    <property type="match status" value="1"/>
</dbReference>
<dbReference type="PROSITE" id="PS00028">
    <property type="entry name" value="ZINC_FINGER_C2H2_1"/>
    <property type="match status" value="1"/>
</dbReference>
<feature type="compositionally biased region" description="Low complexity" evidence="5">
    <location>
        <begin position="124"/>
        <end position="133"/>
    </location>
</feature>
<dbReference type="OrthoDB" id="342064at2759"/>
<dbReference type="Proteomes" id="UP000886523">
    <property type="component" value="Unassembled WGS sequence"/>
</dbReference>
<feature type="compositionally biased region" description="Basic and acidic residues" evidence="5">
    <location>
        <begin position="96"/>
        <end position="121"/>
    </location>
</feature>
<feature type="region of interest" description="Disordered" evidence="5">
    <location>
        <begin position="697"/>
        <end position="716"/>
    </location>
</feature>
<feature type="compositionally biased region" description="Acidic residues" evidence="5">
    <location>
        <begin position="449"/>
        <end position="465"/>
    </location>
</feature>
<dbReference type="GO" id="GO:0031047">
    <property type="term" value="P:regulatory ncRNA-mediated gene silencing"/>
    <property type="evidence" value="ECO:0007669"/>
    <property type="project" value="UniProtKB-ARBA"/>
</dbReference>
<evidence type="ECO:0000256" key="5">
    <source>
        <dbReference type="SAM" id="MobiDB-lite"/>
    </source>
</evidence>
<proteinExistence type="inferred from homology"/>
<dbReference type="InterPro" id="IPR007042">
    <property type="entry name" value="SERRATE/Ars2_C"/>
</dbReference>
<evidence type="ECO:0000256" key="1">
    <source>
        <dbReference type="ARBA" id="ARBA00004123"/>
    </source>
</evidence>
<feature type="region of interest" description="Disordered" evidence="5">
    <location>
        <begin position="431"/>
        <end position="480"/>
    </location>
</feature>
<feature type="compositionally biased region" description="Basic and acidic residues" evidence="5">
    <location>
        <begin position="43"/>
        <end position="61"/>
    </location>
</feature>
<keyword evidence="4" id="KW-0479">Metal-binding</keyword>
<evidence type="ECO:0000256" key="3">
    <source>
        <dbReference type="ARBA" id="ARBA00023242"/>
    </source>
</evidence>
<dbReference type="GO" id="GO:0016604">
    <property type="term" value="C:nuclear body"/>
    <property type="evidence" value="ECO:0007669"/>
    <property type="project" value="TreeGrafter"/>
</dbReference>
<keyword evidence="4" id="KW-0863">Zinc-finger</keyword>
<reference evidence="7" key="1">
    <citation type="journal article" date="2020" name="Nat. Commun.">
        <title>Large-scale genome sequencing of mycorrhizal fungi provides insights into the early evolution of symbiotic traits.</title>
        <authorList>
            <person name="Miyauchi S."/>
            <person name="Kiss E."/>
            <person name="Kuo A."/>
            <person name="Drula E."/>
            <person name="Kohler A."/>
            <person name="Sanchez-Garcia M."/>
            <person name="Morin E."/>
            <person name="Andreopoulos B."/>
            <person name="Barry K.W."/>
            <person name="Bonito G."/>
            <person name="Buee M."/>
            <person name="Carver A."/>
            <person name="Chen C."/>
            <person name="Cichocki N."/>
            <person name="Clum A."/>
            <person name="Culley D."/>
            <person name="Crous P.W."/>
            <person name="Fauchery L."/>
            <person name="Girlanda M."/>
            <person name="Hayes R.D."/>
            <person name="Keri Z."/>
            <person name="LaButti K."/>
            <person name="Lipzen A."/>
            <person name="Lombard V."/>
            <person name="Magnuson J."/>
            <person name="Maillard F."/>
            <person name="Murat C."/>
            <person name="Nolan M."/>
            <person name="Ohm R.A."/>
            <person name="Pangilinan J."/>
            <person name="Pereira M.F."/>
            <person name="Perotto S."/>
            <person name="Peter M."/>
            <person name="Pfister S."/>
            <person name="Riley R."/>
            <person name="Sitrit Y."/>
            <person name="Stielow J.B."/>
            <person name="Szollosi G."/>
            <person name="Zifcakova L."/>
            <person name="Stursova M."/>
            <person name="Spatafora J.W."/>
            <person name="Tedersoo L."/>
            <person name="Vaario L.M."/>
            <person name="Yamada A."/>
            <person name="Yan M."/>
            <person name="Wang P."/>
            <person name="Xu J."/>
            <person name="Bruns T."/>
            <person name="Baldrian P."/>
            <person name="Vilgalys R."/>
            <person name="Dunand C."/>
            <person name="Henrissat B."/>
            <person name="Grigoriev I.V."/>
            <person name="Hibbett D."/>
            <person name="Nagy L.G."/>
            <person name="Martin F.M."/>
        </authorList>
    </citation>
    <scope>NUCLEOTIDE SEQUENCE</scope>
    <source>
        <strain evidence="7">UP504</strain>
    </source>
</reference>
<sequence>MSIWPPPSGDVPPIPVSRSGSPDRRSIYDGRRYFEAYPPDQYPYDRDGYGRDRHYPSDYDRERDWAEWDRRRLATRGRSRSPVLDDARRKRRRSYSPHERDRYDPRPRYDDGNLASKDYRGLGRARSPGSYPPRGGGSRFPDPYELDVPANFRAFADWFQATHPDEYLADEGPDGPRDSNGQPNGLRRRYERYRKVMISKQMATMFNYHKASPWFNEKYNPAEPYVNLRLRVRREGWLGRVSNFISELDEGGHDPILVEETPEGDDELPSADNNIQSNGHLNGKKAGGLEPDGFKAKLRDDEVSVLPEGNQVLIRTIPPDIGRVKLERICRIAPGFVHLALGDTMQKRNYYRAGWIKFREDADMTAVIDKLGEEKIEGFKLHVTHSTRPFTARARYTPECASRPERIEKDLVAVKKLVSILEEEASNLARLPEKLPEPRNLKKSQGGELPDDTEEATEGDPEPNVDGEMSVDGPQESKDRGTVAVESRLEKLFGDLQDQYMVNDDHDELALTAKKVSLIQLVIFEAECCFQNEITLDLYLAYLRTAFNCCYYCSAITDHVEELQRKCIQHIRRPLSPGDHGRGKMTRVSPPAWNGDFQAVDDRWEEMIDQKTSLLIERDSVDPRDHGGKSYEEELGKAVEPHVKQEDEGKFRCKSCNKLFKATSFVQKHIVTKHPELVKQLEELTFFNNFALDPHKIQPFSHAPPSSGNGQQAPPEAYGLRQAARPLGVPDGRSRSGSNSYPQYPPQNYYAPTPYGYDYFAPPSRGGYYDYPPAPPPRGYGYYEGPAPPKSRSPPPGRKLSDRLGDFAAGGHGGHAVTATLEPGPGARRGRRASLNVDSMGTPAIGGPPPPDAREDPRAAAGRKVSYYDIDRMAEGDVELTY</sequence>
<feature type="compositionally biased region" description="Pro residues" evidence="5">
    <location>
        <begin position="786"/>
        <end position="797"/>
    </location>
</feature>
<evidence type="ECO:0000313" key="8">
    <source>
        <dbReference type="Proteomes" id="UP000886523"/>
    </source>
</evidence>
<dbReference type="PROSITE" id="PS50157">
    <property type="entry name" value="ZINC_FINGER_C2H2_2"/>
    <property type="match status" value="1"/>
</dbReference>
<feature type="region of interest" description="Disordered" evidence="5">
    <location>
        <begin position="263"/>
        <end position="288"/>
    </location>
</feature>
<feature type="compositionally biased region" description="Basic and acidic residues" evidence="5">
    <location>
        <begin position="431"/>
        <end position="440"/>
    </location>
</feature>
<evidence type="ECO:0000259" key="6">
    <source>
        <dbReference type="PROSITE" id="PS50157"/>
    </source>
</evidence>
<evidence type="ECO:0000256" key="4">
    <source>
        <dbReference type="PROSITE-ProRule" id="PRU00042"/>
    </source>
</evidence>
<dbReference type="GO" id="GO:0016070">
    <property type="term" value="P:RNA metabolic process"/>
    <property type="evidence" value="ECO:0007669"/>
    <property type="project" value="UniProtKB-ARBA"/>
</dbReference>
<comment type="subcellular location">
    <subcellularLocation>
        <location evidence="1">Nucleus</location>
    </subcellularLocation>
</comment>
<dbReference type="InterPro" id="IPR021933">
    <property type="entry name" value="SERRATE/Ars2_N"/>
</dbReference>
<feature type="region of interest" description="Disordered" evidence="5">
    <location>
        <begin position="779"/>
        <end position="864"/>
    </location>
</feature>
<dbReference type="PANTHER" id="PTHR13165">
    <property type="entry name" value="ARSENITE-RESISTANCE PROTEIN 2"/>
    <property type="match status" value="1"/>
</dbReference>
<keyword evidence="8" id="KW-1185">Reference proteome</keyword>
<evidence type="ECO:0000256" key="2">
    <source>
        <dbReference type="ARBA" id="ARBA00005407"/>
    </source>
</evidence>
<accession>A0A9P6BB47</accession>
<feature type="region of interest" description="Disordered" evidence="5">
    <location>
        <begin position="166"/>
        <end position="188"/>
    </location>
</feature>
<dbReference type="InterPro" id="IPR039727">
    <property type="entry name" value="SE/Ars2"/>
</dbReference>
<gene>
    <name evidence="7" type="ORF">BS47DRAFT_1370307</name>
</gene>
<feature type="region of interest" description="Disordered" evidence="5">
    <location>
        <begin position="726"/>
        <end position="747"/>
    </location>
</feature>
<keyword evidence="3" id="KW-0539">Nucleus</keyword>
<dbReference type="AlphaFoldDB" id="A0A9P6BB47"/>
<comment type="caution">
    <text evidence="7">The sequence shown here is derived from an EMBL/GenBank/DDBJ whole genome shotgun (WGS) entry which is preliminary data.</text>
</comment>